<keyword evidence="2" id="KW-1185">Reference proteome</keyword>
<gene>
    <name evidence="1" type="ORF">AXG93_868s1040</name>
</gene>
<reference evidence="1" key="1">
    <citation type="submission" date="2016-03" db="EMBL/GenBank/DDBJ databases">
        <title>Mechanisms controlling the formation of the plant cell surface in tip-growing cells are functionally conserved among land plants.</title>
        <authorList>
            <person name="Honkanen S."/>
            <person name="Jones V.A."/>
            <person name="Morieri G."/>
            <person name="Champion C."/>
            <person name="Hetherington A.J."/>
            <person name="Kelly S."/>
            <person name="Saint-Marcoux D."/>
            <person name="Proust H."/>
            <person name="Prescott H."/>
            <person name="Dolan L."/>
        </authorList>
    </citation>
    <scope>NUCLEOTIDE SEQUENCE [LARGE SCALE GENOMIC DNA]</scope>
    <source>
        <tissue evidence="1">Whole gametophyte</tissue>
    </source>
</reference>
<comment type="caution">
    <text evidence="1">The sequence shown here is derived from an EMBL/GenBank/DDBJ whole genome shotgun (WGS) entry which is preliminary data.</text>
</comment>
<evidence type="ECO:0000313" key="1">
    <source>
        <dbReference type="EMBL" id="OAE21267.1"/>
    </source>
</evidence>
<organism evidence="1 2">
    <name type="scientific">Marchantia polymorpha subsp. ruderalis</name>
    <dbReference type="NCBI Taxonomy" id="1480154"/>
    <lineage>
        <taxon>Eukaryota</taxon>
        <taxon>Viridiplantae</taxon>
        <taxon>Streptophyta</taxon>
        <taxon>Embryophyta</taxon>
        <taxon>Marchantiophyta</taxon>
        <taxon>Marchantiopsida</taxon>
        <taxon>Marchantiidae</taxon>
        <taxon>Marchantiales</taxon>
        <taxon>Marchantiaceae</taxon>
        <taxon>Marchantia</taxon>
    </lineage>
</organism>
<dbReference type="Proteomes" id="UP000077202">
    <property type="component" value="Unassembled WGS sequence"/>
</dbReference>
<proteinExistence type="predicted"/>
<accession>A0A176VL21</accession>
<evidence type="ECO:0000313" key="2">
    <source>
        <dbReference type="Proteomes" id="UP000077202"/>
    </source>
</evidence>
<protein>
    <submittedName>
        <fullName evidence="1">Uncharacterized protein</fullName>
    </submittedName>
</protein>
<name>A0A176VL21_MARPO</name>
<dbReference type="AlphaFoldDB" id="A0A176VL21"/>
<sequence>MAPPKTNDRVRKLIQLKVPYEESRPYRRELSELHLDLLLWSWNCISANICKEIMNKNWNDGEYFRGNPMLWTIEHWASVMEPCAGSDGNLMFEKDSVKINFAEELTFGPLFKNGRLGTNGWKTADYKDPKRRAIALGIMHILRSHQTTYVTAWQLGFFERVDVMPTRERPERRLTKRRKVVTDDEEDLMLESRMAETEIVGVWQSRMRVRPKKKASRRLVVTISSDSCAEKTVVAAITTAEDAGVEPTQQVVEGGPSAITVQVPTDVAMESSEERTETTSPSFLSSKQTRFVGSEDVPQPKSGGELAKELTLSEQILKQIVAEREKYTVRRESGSYVELIRNRTKLKKAVAVKKEWDSATMMAKERAASLAVECTAAKATLQEREDQLCGKEIKCEVLQLNLSKKSERYRELEEAYGSLLVTNENAQKVTVDLCGRLEKSKEAYKAAVW</sequence>
<dbReference type="EMBL" id="LVLJ01003476">
    <property type="protein sequence ID" value="OAE21267.1"/>
    <property type="molecule type" value="Genomic_DNA"/>
</dbReference>